<gene>
    <name evidence="3" type="ORF">SDC9_153157</name>
</gene>
<sequence length="176" mass="20551">MKLNELRNYKDQQRTANNALLLAIGGKERNGKQERDQTEIFDIEPEIVVRFICPVEMKLQEAAGLLEREKDQLRQSKQQHDAKIFGKADPLCFSFLSHQGANQIKPADDTKRKEGMCMNQRQRTCEDTQREKCACFTLNRRAVQQEQARKQQRPAKEQRALRDHHVRNRIDPAKPV</sequence>
<organism evidence="3">
    <name type="scientific">bioreactor metagenome</name>
    <dbReference type="NCBI Taxonomy" id="1076179"/>
    <lineage>
        <taxon>unclassified sequences</taxon>
        <taxon>metagenomes</taxon>
        <taxon>ecological metagenomes</taxon>
    </lineage>
</organism>
<keyword evidence="1" id="KW-0175">Coiled coil</keyword>
<comment type="caution">
    <text evidence="3">The sequence shown here is derived from an EMBL/GenBank/DDBJ whole genome shotgun (WGS) entry which is preliminary data.</text>
</comment>
<evidence type="ECO:0000313" key="3">
    <source>
        <dbReference type="EMBL" id="MPN05903.1"/>
    </source>
</evidence>
<evidence type="ECO:0000256" key="2">
    <source>
        <dbReference type="SAM" id="MobiDB-lite"/>
    </source>
</evidence>
<feature type="region of interest" description="Disordered" evidence="2">
    <location>
        <begin position="144"/>
        <end position="176"/>
    </location>
</feature>
<dbReference type="AlphaFoldDB" id="A0A645EZS0"/>
<dbReference type="EMBL" id="VSSQ01051797">
    <property type="protein sequence ID" value="MPN05903.1"/>
    <property type="molecule type" value="Genomic_DNA"/>
</dbReference>
<feature type="compositionally biased region" description="Basic and acidic residues" evidence="2">
    <location>
        <begin position="154"/>
        <end position="176"/>
    </location>
</feature>
<accession>A0A645EZS0</accession>
<name>A0A645EZS0_9ZZZZ</name>
<reference evidence="3" key="1">
    <citation type="submission" date="2019-08" db="EMBL/GenBank/DDBJ databases">
        <authorList>
            <person name="Kucharzyk K."/>
            <person name="Murdoch R.W."/>
            <person name="Higgins S."/>
            <person name="Loffler F."/>
        </authorList>
    </citation>
    <scope>NUCLEOTIDE SEQUENCE</scope>
</reference>
<proteinExistence type="predicted"/>
<protein>
    <submittedName>
        <fullName evidence="3">Uncharacterized protein</fullName>
    </submittedName>
</protein>
<feature type="coiled-coil region" evidence="1">
    <location>
        <begin position="56"/>
        <end position="83"/>
    </location>
</feature>
<evidence type="ECO:0000256" key="1">
    <source>
        <dbReference type="SAM" id="Coils"/>
    </source>
</evidence>